<accession>A0A1P8N0E8</accession>
<name>A0A1P8N0E8_9RHOB</name>
<dbReference type="AlphaFoldDB" id="A0A1P8N0E8"/>
<dbReference type="InterPro" id="IPR000182">
    <property type="entry name" value="GNAT_dom"/>
</dbReference>
<protein>
    <submittedName>
        <fullName evidence="2">GNAT family N-acetyltransferase</fullName>
    </submittedName>
</protein>
<keyword evidence="3" id="KW-1185">Reference proteome</keyword>
<organism evidence="2 3">
    <name type="scientific">Tateyamaria omphalii</name>
    <dbReference type="NCBI Taxonomy" id="299262"/>
    <lineage>
        <taxon>Bacteria</taxon>
        <taxon>Pseudomonadati</taxon>
        <taxon>Pseudomonadota</taxon>
        <taxon>Alphaproteobacteria</taxon>
        <taxon>Rhodobacterales</taxon>
        <taxon>Roseobacteraceae</taxon>
        <taxon>Tateyamaria</taxon>
    </lineage>
</organism>
<dbReference type="CDD" id="cd04301">
    <property type="entry name" value="NAT_SF"/>
    <property type="match status" value="1"/>
</dbReference>
<sequence>MKIRATQHSDIAPLQVVLNDTGLFPSEMLPDMVQGFLSHDESVDIWLTCEAAGRPVGFCYAVPEPLADGTWNMLAIAVLPTEQGGGCGAAITKRLEATLRERGQRILIADTSGTDAFAQTRAFHCNNGYTEAARIRDFWAAGDDKIVFWKSLV</sequence>
<dbReference type="Pfam" id="PF00583">
    <property type="entry name" value="Acetyltransf_1"/>
    <property type="match status" value="1"/>
</dbReference>
<gene>
    <name evidence="2" type="ORF">BWR18_09915</name>
</gene>
<dbReference type="KEGG" id="tom:BWR18_09915"/>
<feature type="domain" description="N-acetyltransferase" evidence="1">
    <location>
        <begin position="1"/>
        <end position="153"/>
    </location>
</feature>
<evidence type="ECO:0000259" key="1">
    <source>
        <dbReference type="PROSITE" id="PS51186"/>
    </source>
</evidence>
<dbReference type="PROSITE" id="PS51186">
    <property type="entry name" value="GNAT"/>
    <property type="match status" value="1"/>
</dbReference>
<dbReference type="Proteomes" id="UP000186336">
    <property type="component" value="Chromosome"/>
</dbReference>
<dbReference type="SUPFAM" id="SSF55729">
    <property type="entry name" value="Acyl-CoA N-acyltransferases (Nat)"/>
    <property type="match status" value="1"/>
</dbReference>
<proteinExistence type="predicted"/>
<dbReference type="STRING" id="299262.BWR18_09915"/>
<dbReference type="Gene3D" id="3.40.630.30">
    <property type="match status" value="1"/>
</dbReference>
<dbReference type="RefSeq" id="WP_076630240.1">
    <property type="nucleotide sequence ID" value="NZ_CP019312.1"/>
</dbReference>
<evidence type="ECO:0000313" key="3">
    <source>
        <dbReference type="Proteomes" id="UP000186336"/>
    </source>
</evidence>
<dbReference type="GO" id="GO:0016747">
    <property type="term" value="F:acyltransferase activity, transferring groups other than amino-acyl groups"/>
    <property type="evidence" value="ECO:0007669"/>
    <property type="project" value="InterPro"/>
</dbReference>
<keyword evidence="2" id="KW-0808">Transferase</keyword>
<dbReference type="EMBL" id="CP019312">
    <property type="protein sequence ID" value="APX13810.1"/>
    <property type="molecule type" value="Genomic_DNA"/>
</dbReference>
<evidence type="ECO:0000313" key="2">
    <source>
        <dbReference type="EMBL" id="APX13810.1"/>
    </source>
</evidence>
<reference evidence="2 3" key="1">
    <citation type="submission" date="2017-01" db="EMBL/GenBank/DDBJ databases">
        <title>Complete genome of Tateyamaria omphalii DOK1-4 isolated from seawater in Dokdo.</title>
        <authorList>
            <person name="Kim J.H."/>
            <person name="Chi W.-J."/>
        </authorList>
    </citation>
    <scope>NUCLEOTIDE SEQUENCE [LARGE SCALE GENOMIC DNA]</scope>
    <source>
        <strain evidence="2 3">DOK1-4</strain>
    </source>
</reference>
<dbReference type="InterPro" id="IPR016181">
    <property type="entry name" value="Acyl_CoA_acyltransferase"/>
</dbReference>